<evidence type="ECO:0000313" key="1">
    <source>
        <dbReference type="EMBL" id="CDW20619.1"/>
    </source>
</evidence>
<dbReference type="AlphaFoldDB" id="A0A0K2T3G4"/>
<reference evidence="1" key="1">
    <citation type="submission" date="2014-05" db="EMBL/GenBank/DDBJ databases">
        <authorList>
            <person name="Chronopoulou M."/>
        </authorList>
    </citation>
    <scope>NUCLEOTIDE SEQUENCE</scope>
    <source>
        <tissue evidence="1">Whole organism</tissue>
    </source>
</reference>
<dbReference type="EMBL" id="HACA01003258">
    <property type="protein sequence ID" value="CDW20619.1"/>
    <property type="molecule type" value="Transcribed_RNA"/>
</dbReference>
<feature type="non-terminal residue" evidence="1">
    <location>
        <position position="123"/>
    </location>
</feature>
<sequence length="123" mass="14326">MSTFEVNFPMEFSLYIICRSTTPSKFHEKTYYEKVKILKIYWQTVEASVSLQGNTEVKTHLSEEIRRNWGFNNINDILNRVETTHPAIVILKQCLPLSSFHLCRYTIVIFKDGTGKFANKLSS</sequence>
<protein>
    <submittedName>
        <fullName evidence="1">Uncharacterized protein</fullName>
    </submittedName>
</protein>
<organism evidence="1">
    <name type="scientific">Lepeophtheirus salmonis</name>
    <name type="common">Salmon louse</name>
    <name type="synonym">Caligus salmonis</name>
    <dbReference type="NCBI Taxonomy" id="72036"/>
    <lineage>
        <taxon>Eukaryota</taxon>
        <taxon>Metazoa</taxon>
        <taxon>Ecdysozoa</taxon>
        <taxon>Arthropoda</taxon>
        <taxon>Crustacea</taxon>
        <taxon>Multicrustacea</taxon>
        <taxon>Hexanauplia</taxon>
        <taxon>Copepoda</taxon>
        <taxon>Siphonostomatoida</taxon>
        <taxon>Caligidae</taxon>
        <taxon>Lepeophtheirus</taxon>
    </lineage>
</organism>
<accession>A0A0K2T3G4</accession>
<proteinExistence type="predicted"/>
<name>A0A0K2T3G4_LEPSM</name>